<name>A0A314YLW6_PRUYE</name>
<feature type="domain" description="Katanin p80 subunit C-terminal" evidence="5">
    <location>
        <begin position="207"/>
        <end position="365"/>
    </location>
</feature>
<evidence type="ECO:0000256" key="4">
    <source>
        <dbReference type="SAM" id="MobiDB-lite"/>
    </source>
</evidence>
<dbReference type="Proteomes" id="UP000250321">
    <property type="component" value="Unassembled WGS sequence"/>
</dbReference>
<accession>A0A314YLW6</accession>
<feature type="region of interest" description="Disordered" evidence="4">
    <location>
        <begin position="173"/>
        <end position="204"/>
    </location>
</feature>
<sequence>MMSKLDSAMDLNCQTKTVSEDRARELCEENHSEIKSVEEKFEKVISLKKASNQESRNGSLNCSKEANSVKFVNGVAVVPGRTRTLVERFERRERFDRNEDQATSITSPVIPEDQATSMTSPVTPEDQVTSISGPMIPEVEASISSPVIPEVEASISSPVIPEVEASISSPVIPEREKTSTRLKEGPQISGRHVTSTNNGGPSEDLMQTHEVFLSTLRSRLTKLQVVRHFWERNDIKGAIGAIRKLPDHSVQADVISVLLEKMDILTLDLFSRLLPVLLGLLDSKIERHAIVSLEMLLKLVAVFGPVIHSTISAPPAVGVNLQAEQRFQCCNQCFIQLQKIQKILPVFVRRGGVLARCAQELNLVLQQS</sequence>
<dbReference type="PANTHER" id="PTHR19845">
    <property type="entry name" value="KATANIN P80 SUBUNIT"/>
    <property type="match status" value="1"/>
</dbReference>
<dbReference type="GO" id="GO:0007019">
    <property type="term" value="P:microtubule depolymerization"/>
    <property type="evidence" value="ECO:0007669"/>
    <property type="project" value="TreeGrafter"/>
</dbReference>
<dbReference type="OrthoDB" id="1745659at2759"/>
<feature type="compositionally biased region" description="Basic and acidic residues" evidence="4">
    <location>
        <begin position="173"/>
        <end position="184"/>
    </location>
</feature>
<dbReference type="EMBL" id="PJQY01000877">
    <property type="protein sequence ID" value="PQQ07220.1"/>
    <property type="molecule type" value="Genomic_DNA"/>
</dbReference>
<dbReference type="GO" id="GO:0008017">
    <property type="term" value="F:microtubule binding"/>
    <property type="evidence" value="ECO:0007669"/>
    <property type="project" value="InterPro"/>
</dbReference>
<dbReference type="Pfam" id="PF13925">
    <property type="entry name" value="Katanin_con80"/>
    <property type="match status" value="1"/>
</dbReference>
<gene>
    <name evidence="6" type="ORF">Pyn_15372</name>
</gene>
<evidence type="ECO:0000259" key="5">
    <source>
        <dbReference type="Pfam" id="PF13925"/>
    </source>
</evidence>
<dbReference type="InterPro" id="IPR028021">
    <property type="entry name" value="Katanin_C-terminal"/>
</dbReference>
<reference evidence="6 7" key="1">
    <citation type="submission" date="2018-02" db="EMBL/GenBank/DDBJ databases">
        <title>Draft genome of wild Prunus yedoensis var. nudiflora.</title>
        <authorList>
            <person name="Baek S."/>
            <person name="Kim J.-H."/>
            <person name="Choi K."/>
            <person name="Kim G.-B."/>
            <person name="Cho A."/>
            <person name="Jang H."/>
            <person name="Shin C.-H."/>
            <person name="Yu H.-J."/>
            <person name="Mun J.-H."/>
        </authorList>
    </citation>
    <scope>NUCLEOTIDE SEQUENCE [LARGE SCALE GENOMIC DNA]</scope>
    <source>
        <strain evidence="7">cv. Jeju island</strain>
        <tissue evidence="6">Leaf</tissue>
    </source>
</reference>
<evidence type="ECO:0000256" key="3">
    <source>
        <dbReference type="ARBA" id="ARBA00023212"/>
    </source>
</evidence>
<proteinExistence type="predicted"/>
<evidence type="ECO:0000313" key="6">
    <source>
        <dbReference type="EMBL" id="PQQ07220.1"/>
    </source>
</evidence>
<evidence type="ECO:0000256" key="2">
    <source>
        <dbReference type="ARBA" id="ARBA00022490"/>
    </source>
</evidence>
<organism evidence="6 7">
    <name type="scientific">Prunus yedoensis var. nudiflora</name>
    <dbReference type="NCBI Taxonomy" id="2094558"/>
    <lineage>
        <taxon>Eukaryota</taxon>
        <taxon>Viridiplantae</taxon>
        <taxon>Streptophyta</taxon>
        <taxon>Embryophyta</taxon>
        <taxon>Tracheophyta</taxon>
        <taxon>Spermatophyta</taxon>
        <taxon>Magnoliopsida</taxon>
        <taxon>eudicotyledons</taxon>
        <taxon>Gunneridae</taxon>
        <taxon>Pentapetalae</taxon>
        <taxon>rosids</taxon>
        <taxon>fabids</taxon>
        <taxon>Rosales</taxon>
        <taxon>Rosaceae</taxon>
        <taxon>Amygdaloideae</taxon>
        <taxon>Amygdaleae</taxon>
        <taxon>Prunus</taxon>
    </lineage>
</organism>
<evidence type="ECO:0000313" key="7">
    <source>
        <dbReference type="Proteomes" id="UP000250321"/>
    </source>
</evidence>
<keyword evidence="7" id="KW-1185">Reference proteome</keyword>
<dbReference type="PANTHER" id="PTHR19845:SF15">
    <property type="entry name" value="KATANIN P80 WD40 REPEAT-CONTAINING SUBUNIT B1 HOMOLOG KTN80.2"/>
    <property type="match status" value="1"/>
</dbReference>
<dbReference type="STRING" id="2094558.A0A314YLW6"/>
<keyword evidence="3" id="KW-0206">Cytoskeleton</keyword>
<protein>
    <submittedName>
        <fullName evidence="6">Katanin p80 WD40 repeat-containing subunit B1 homolog isoform X2</fullName>
    </submittedName>
</protein>
<evidence type="ECO:0000256" key="1">
    <source>
        <dbReference type="ARBA" id="ARBA00004245"/>
    </source>
</evidence>
<comment type="caution">
    <text evidence="6">The sequence shown here is derived from an EMBL/GenBank/DDBJ whole genome shotgun (WGS) entry which is preliminary data.</text>
</comment>
<keyword evidence="2" id="KW-0963">Cytoplasm</keyword>
<dbReference type="GO" id="GO:0008352">
    <property type="term" value="C:katanin complex"/>
    <property type="evidence" value="ECO:0007669"/>
    <property type="project" value="TreeGrafter"/>
</dbReference>
<dbReference type="AlphaFoldDB" id="A0A314YLW6"/>
<comment type="subcellular location">
    <subcellularLocation>
        <location evidence="1">Cytoplasm</location>
        <location evidence="1">Cytoskeleton</location>
    </subcellularLocation>
</comment>